<gene>
    <name evidence="2" type="ORF">F0361_02575</name>
</gene>
<name>A0A5B2TVI4_9FLAO</name>
<protein>
    <recommendedName>
        <fullName evidence="1">DUF6734 domain-containing protein</fullName>
    </recommendedName>
</protein>
<comment type="caution">
    <text evidence="2">The sequence shown here is derived from an EMBL/GenBank/DDBJ whole genome shotgun (WGS) entry which is preliminary data.</text>
</comment>
<dbReference type="RefSeq" id="WP_154917095.1">
    <property type="nucleotide sequence ID" value="NZ_VUOE01000001.1"/>
</dbReference>
<reference evidence="2 3" key="1">
    <citation type="submission" date="2019-09" db="EMBL/GenBank/DDBJ databases">
        <authorList>
            <person name="Khan S.A."/>
            <person name="Jeon C.O."/>
            <person name="Chun B.H."/>
            <person name="Jeong S.E."/>
        </authorList>
    </citation>
    <scope>NUCLEOTIDE SEQUENCE [LARGE SCALE GENOMIC DNA]</scope>
    <source>
        <strain evidence="2 3">KCTC 42508</strain>
    </source>
</reference>
<evidence type="ECO:0000313" key="3">
    <source>
        <dbReference type="Proteomes" id="UP000323188"/>
    </source>
</evidence>
<feature type="domain" description="DUF6734" evidence="1">
    <location>
        <begin position="1"/>
        <end position="289"/>
    </location>
</feature>
<sequence>MKILHSFWSKPALNKYINLDKFDGGWRHPKYHLMSWALSCLSFKKHYGKIELVTDIEGKSILIEKLKLPYSNVRVELDSLNHYPPQLWAIGKLYSYGIQEEPFIHVDGDAFIWGKIGANVENSELIAHHADDAEYHYFNAMEHIKERNFRLPQFLMDDFKRYKKFNTSSAGIIGGNNFKFFKEYSKKAFDFIDANLHLINGDLNGTWFALIYEQYFFSVMAREKHLKINHVFTTDEITKLNFVSFLNKYGPIKYVHLLAHMKSSIEYCRRMELQLILEYPEYHKRIIELV</sequence>
<dbReference type="EMBL" id="VUOE01000001">
    <property type="protein sequence ID" value="KAA2218526.1"/>
    <property type="molecule type" value="Genomic_DNA"/>
</dbReference>
<evidence type="ECO:0000259" key="1">
    <source>
        <dbReference type="Pfam" id="PF20508"/>
    </source>
</evidence>
<dbReference type="InterPro" id="IPR046621">
    <property type="entry name" value="DUF6734"/>
</dbReference>
<accession>A0A5B2TVI4</accession>
<evidence type="ECO:0000313" key="2">
    <source>
        <dbReference type="EMBL" id="KAA2218526.1"/>
    </source>
</evidence>
<dbReference type="Pfam" id="PF20508">
    <property type="entry name" value="DUF6734"/>
    <property type="match status" value="1"/>
</dbReference>
<organism evidence="2 3">
    <name type="scientific">Maribacter flavus</name>
    <dbReference type="NCBI Taxonomy" id="1658664"/>
    <lineage>
        <taxon>Bacteria</taxon>
        <taxon>Pseudomonadati</taxon>
        <taxon>Bacteroidota</taxon>
        <taxon>Flavobacteriia</taxon>
        <taxon>Flavobacteriales</taxon>
        <taxon>Flavobacteriaceae</taxon>
        <taxon>Maribacter</taxon>
    </lineage>
</organism>
<dbReference type="AlphaFoldDB" id="A0A5B2TVI4"/>
<proteinExistence type="predicted"/>
<dbReference type="Proteomes" id="UP000323188">
    <property type="component" value="Unassembled WGS sequence"/>
</dbReference>